<dbReference type="AlphaFoldDB" id="A0A1C7MVR3"/>
<evidence type="ECO:0000313" key="3">
    <source>
        <dbReference type="Proteomes" id="UP000093000"/>
    </source>
</evidence>
<reference evidence="2 3" key="1">
    <citation type="submission" date="2016-03" db="EMBL/GenBank/DDBJ databases">
        <title>Choanephora cucurbitarum.</title>
        <authorList>
            <person name="Min B."/>
            <person name="Park H."/>
            <person name="Park J.-H."/>
            <person name="Shin H.-D."/>
            <person name="Choi I.-G."/>
        </authorList>
    </citation>
    <scope>NUCLEOTIDE SEQUENCE [LARGE SCALE GENOMIC DNA]</scope>
    <source>
        <strain evidence="2 3">KUS-F28377</strain>
    </source>
</reference>
<dbReference type="Pfam" id="PF13966">
    <property type="entry name" value="zf-RVT"/>
    <property type="match status" value="1"/>
</dbReference>
<dbReference type="OrthoDB" id="2278241at2759"/>
<dbReference type="InterPro" id="IPR026960">
    <property type="entry name" value="RVT-Znf"/>
</dbReference>
<comment type="caution">
    <text evidence="2">The sequence shown here is derived from an EMBL/GenBank/DDBJ whole genome shotgun (WGS) entry which is preliminary data.</text>
</comment>
<proteinExistence type="predicted"/>
<dbReference type="Proteomes" id="UP000093000">
    <property type="component" value="Unassembled WGS sequence"/>
</dbReference>
<evidence type="ECO:0000259" key="1">
    <source>
        <dbReference type="Pfam" id="PF13966"/>
    </source>
</evidence>
<name>A0A1C7MVR3_9FUNG</name>
<evidence type="ECO:0000313" key="2">
    <source>
        <dbReference type="EMBL" id="OBZ80529.1"/>
    </source>
</evidence>
<dbReference type="InParanoid" id="A0A1C7MVR3"/>
<accession>A0A1C7MVR3</accession>
<feature type="domain" description="Reverse transcriptase zinc-binding" evidence="1">
    <location>
        <begin position="56"/>
        <end position="126"/>
    </location>
</feature>
<dbReference type="EMBL" id="LUGH01002016">
    <property type="protein sequence ID" value="OBZ80529.1"/>
    <property type="molecule type" value="Genomic_DNA"/>
</dbReference>
<organism evidence="2 3">
    <name type="scientific">Choanephora cucurbitarum</name>
    <dbReference type="NCBI Taxonomy" id="101091"/>
    <lineage>
        <taxon>Eukaryota</taxon>
        <taxon>Fungi</taxon>
        <taxon>Fungi incertae sedis</taxon>
        <taxon>Mucoromycota</taxon>
        <taxon>Mucoromycotina</taxon>
        <taxon>Mucoromycetes</taxon>
        <taxon>Mucorales</taxon>
        <taxon>Mucorineae</taxon>
        <taxon>Choanephoraceae</taxon>
        <taxon>Choanephoroideae</taxon>
        <taxon>Choanephora</taxon>
    </lineage>
</organism>
<protein>
    <recommendedName>
        <fullName evidence="1">Reverse transcriptase zinc-binding domain-containing protein</fullName>
    </recommendedName>
</protein>
<gene>
    <name evidence="2" type="ORF">A0J61_11422</name>
</gene>
<sequence>MLNPIDARVEDSLALSNDLFKPDDIRIEDLPRKNFRAMFTKYNYAELCQLNNPIINATSWRSFIKTTMLAPIRNVWFRLIHQKISTRAYMHQVMPRTIEDDLCMLCHQPESVNHLLFLCPHKEILWTQAFEQYFNNPIDIFRLSEDIIHLRLSNYIIKAPDQITIYDVMGAILFGVWCAHW</sequence>
<keyword evidence="3" id="KW-1185">Reference proteome</keyword>